<dbReference type="Pfam" id="PF01476">
    <property type="entry name" value="LysM"/>
    <property type="match status" value="8"/>
</dbReference>
<feature type="compositionally biased region" description="Acidic residues" evidence="1">
    <location>
        <begin position="619"/>
        <end position="639"/>
    </location>
</feature>
<feature type="region of interest" description="Disordered" evidence="1">
    <location>
        <begin position="599"/>
        <end position="639"/>
    </location>
</feature>
<feature type="domain" description="LysM" evidence="3">
    <location>
        <begin position="229"/>
        <end position="272"/>
    </location>
</feature>
<comment type="caution">
    <text evidence="4">The sequence shown here is derived from an EMBL/GenBank/DDBJ whole genome shotgun (WGS) entry which is preliminary data.</text>
</comment>
<feature type="domain" description="LysM" evidence="3">
    <location>
        <begin position="384"/>
        <end position="427"/>
    </location>
</feature>
<feature type="compositionally biased region" description="Polar residues" evidence="1">
    <location>
        <begin position="276"/>
        <end position="316"/>
    </location>
</feature>
<accession>H3NIU9</accession>
<feature type="chain" id="PRO_5003591077" description="LysM domain-containing protein" evidence="2">
    <location>
        <begin position="30"/>
        <end position="639"/>
    </location>
</feature>
<dbReference type="AlphaFoldDB" id="H3NIU9"/>
<feature type="domain" description="LysM" evidence="3">
    <location>
        <begin position="31"/>
        <end position="74"/>
    </location>
</feature>
<feature type="domain" description="LysM" evidence="3">
    <location>
        <begin position="501"/>
        <end position="544"/>
    </location>
</feature>
<proteinExistence type="predicted"/>
<dbReference type="SUPFAM" id="SSF54106">
    <property type="entry name" value="LysM domain"/>
    <property type="match status" value="7"/>
</dbReference>
<keyword evidence="2" id="KW-0732">Signal</keyword>
<feature type="domain" description="LysM" evidence="3">
    <location>
        <begin position="449"/>
        <end position="493"/>
    </location>
</feature>
<feature type="compositionally biased region" description="Low complexity" evidence="1">
    <location>
        <begin position="317"/>
        <end position="335"/>
    </location>
</feature>
<name>H3NIU9_9LACT</name>
<protein>
    <recommendedName>
        <fullName evidence="3">LysM domain-containing protein</fullName>
    </recommendedName>
</protein>
<dbReference type="eggNOG" id="COG1388">
    <property type="taxonomic scope" value="Bacteria"/>
</dbReference>
<dbReference type="PATRIC" id="fig|883113.3.peg.786"/>
<evidence type="ECO:0000256" key="2">
    <source>
        <dbReference type="SAM" id="SignalP"/>
    </source>
</evidence>
<dbReference type="PROSITE" id="PS51782">
    <property type="entry name" value="LYSM"/>
    <property type="match status" value="8"/>
</dbReference>
<feature type="domain" description="LysM" evidence="3">
    <location>
        <begin position="158"/>
        <end position="201"/>
    </location>
</feature>
<dbReference type="PANTHER" id="PTHR33734">
    <property type="entry name" value="LYSM DOMAIN-CONTAINING GPI-ANCHORED PROTEIN 2"/>
    <property type="match status" value="1"/>
</dbReference>
<keyword evidence="5" id="KW-1185">Reference proteome</keyword>
<feature type="region of interest" description="Disordered" evidence="1">
    <location>
        <begin position="204"/>
        <end position="234"/>
    </location>
</feature>
<dbReference type="CDD" id="cd00118">
    <property type="entry name" value="LysM"/>
    <property type="match status" value="7"/>
</dbReference>
<gene>
    <name evidence="4" type="ORF">HMPREF9708_00788</name>
</gene>
<dbReference type="InterPro" id="IPR018392">
    <property type="entry name" value="LysM"/>
</dbReference>
<dbReference type="RefSeq" id="WP_006308822.1">
    <property type="nucleotide sequence ID" value="NZ_JH601133.1"/>
</dbReference>
<dbReference type="Gene3D" id="3.10.350.10">
    <property type="entry name" value="LysM domain"/>
    <property type="match status" value="7"/>
</dbReference>
<evidence type="ECO:0000313" key="4">
    <source>
        <dbReference type="EMBL" id="EHR37227.1"/>
    </source>
</evidence>
<dbReference type="EMBL" id="AGEG01000009">
    <property type="protein sequence ID" value="EHR37227.1"/>
    <property type="molecule type" value="Genomic_DNA"/>
</dbReference>
<evidence type="ECO:0000256" key="1">
    <source>
        <dbReference type="SAM" id="MobiDB-lite"/>
    </source>
</evidence>
<feature type="domain" description="LysM" evidence="3">
    <location>
        <begin position="98"/>
        <end position="141"/>
    </location>
</feature>
<dbReference type="OrthoDB" id="9769314at2"/>
<dbReference type="Proteomes" id="UP000006190">
    <property type="component" value="Unassembled WGS sequence"/>
</dbReference>
<dbReference type="HOGENOM" id="CLU_444644_0_0_9"/>
<feature type="compositionally biased region" description="Polar residues" evidence="1">
    <location>
        <begin position="221"/>
        <end position="230"/>
    </location>
</feature>
<dbReference type="SMART" id="SM00257">
    <property type="entry name" value="LysM"/>
    <property type="match status" value="8"/>
</dbReference>
<sequence length="639" mass="69570">MKNKIKLLTKSGIALLTAMTFMGAAKPLAQTYYTVQPGDTFYHIAQRYGLDYHYLMALNGRSSSYLDVGDQILIQAGSQGEGEAVNPPSDNGPVNSSGYYRVQAGDTLYDIARAYGMSVNYLMALNGITSTYIHVGDVLAVNQTTAPAPQPPTSSNGTAHLVQPGDNLSSIAFTYGVTVAQLRAWNGLVTDLIYPGDRIAIVEGGTSSITPNPTPPSQSPRGNDSTSAGSHSIAPGETLYDIARAYGLSYEQLMAYNGLSSTMIYPGQILYLPTSNGYTPAPNPSQSTNPSQGQSPSQTSEPNETTTQPSSQTNEPTETTTQASSQTNQETTSESSDSESRPSDKKKNKNKVTRLRIPQTATKKKKDLADPQTKALDPESIDLVTHEVVEGETLEEIVAEYDASMDDVRTWNKLLNTEVQAGDILYLSDPSQAVTRYGQVRPLKDAYPVHYLVKRTDDLDGLADLFNVKPGWIRQWSELEDEEAIEPGQELVVTHPQAKPDLYTVEAEDSLDSIAEAHQVSVEAIREWNGLLDNVIYIGEELAVSNPMPTYHQVQPGETLEVIAEEYDLSIDQLREWNKLPAETMIVNGLLIVSDPKVYEGEEEKAAESEADTASDKEEAAEETSEDTDETTEATEAAE</sequence>
<dbReference type="PANTHER" id="PTHR33734:SF22">
    <property type="entry name" value="MEMBRANE-BOUND LYTIC MUREIN TRANSGLYCOSYLASE D"/>
    <property type="match status" value="1"/>
</dbReference>
<dbReference type="STRING" id="883113.HMPREF9708_00788"/>
<reference evidence="4 5" key="1">
    <citation type="submission" date="2012-01" db="EMBL/GenBank/DDBJ databases">
        <title>The Genome Sequence of Facklamia languida CCUG 37842.</title>
        <authorList>
            <consortium name="The Broad Institute Genome Sequencing Platform"/>
            <person name="Earl A."/>
            <person name="Ward D."/>
            <person name="Feldgarden M."/>
            <person name="Gevers D."/>
            <person name="Huys G."/>
            <person name="Young S.K."/>
            <person name="Zeng Q."/>
            <person name="Gargeya S."/>
            <person name="Fitzgerald M."/>
            <person name="Haas B."/>
            <person name="Abouelleil A."/>
            <person name="Alvarado L."/>
            <person name="Arachchi H.M."/>
            <person name="Berlin A."/>
            <person name="Chapman S.B."/>
            <person name="Gearin G."/>
            <person name="Goldberg J."/>
            <person name="Griggs A."/>
            <person name="Gujja S."/>
            <person name="Hansen M."/>
            <person name="Heiman D."/>
            <person name="Howarth C."/>
            <person name="Larimer J."/>
            <person name="Lui A."/>
            <person name="MacDonald P.J.P."/>
            <person name="McCowen C."/>
            <person name="Montmayeur A."/>
            <person name="Murphy C."/>
            <person name="Neiman D."/>
            <person name="Pearson M."/>
            <person name="Priest M."/>
            <person name="Roberts A."/>
            <person name="Saif S."/>
            <person name="Shea T."/>
            <person name="Sisk P."/>
            <person name="Stolte C."/>
            <person name="Sykes S."/>
            <person name="Wortman J."/>
            <person name="Nusbaum C."/>
            <person name="Birren B."/>
        </authorList>
    </citation>
    <scope>NUCLEOTIDE SEQUENCE [LARGE SCALE GENOMIC DNA]</scope>
    <source>
        <strain evidence="4 5">CCUG 37842</strain>
    </source>
</reference>
<dbReference type="InterPro" id="IPR036779">
    <property type="entry name" value="LysM_dom_sf"/>
</dbReference>
<feature type="region of interest" description="Disordered" evidence="1">
    <location>
        <begin position="276"/>
        <end position="374"/>
    </location>
</feature>
<evidence type="ECO:0000259" key="3">
    <source>
        <dbReference type="PROSITE" id="PS51782"/>
    </source>
</evidence>
<feature type="signal peptide" evidence="2">
    <location>
        <begin position="1"/>
        <end position="29"/>
    </location>
</feature>
<feature type="compositionally biased region" description="Basic and acidic residues" evidence="1">
    <location>
        <begin position="599"/>
        <end position="618"/>
    </location>
</feature>
<evidence type="ECO:0000313" key="5">
    <source>
        <dbReference type="Proteomes" id="UP000006190"/>
    </source>
</evidence>
<organism evidence="4 5">
    <name type="scientific">Facklamia languida CCUG 37842</name>
    <dbReference type="NCBI Taxonomy" id="883113"/>
    <lineage>
        <taxon>Bacteria</taxon>
        <taxon>Bacillati</taxon>
        <taxon>Bacillota</taxon>
        <taxon>Bacilli</taxon>
        <taxon>Lactobacillales</taxon>
        <taxon>Aerococcaceae</taxon>
        <taxon>Facklamia</taxon>
    </lineage>
</organism>
<feature type="domain" description="LysM" evidence="3">
    <location>
        <begin position="550"/>
        <end position="594"/>
    </location>
</feature>